<evidence type="ECO:0000256" key="5">
    <source>
        <dbReference type="ARBA" id="ARBA00022679"/>
    </source>
</evidence>
<dbReference type="InterPro" id="IPR036890">
    <property type="entry name" value="HATPase_C_sf"/>
</dbReference>
<keyword evidence="8 9" id="KW-0472">Membrane</keyword>
<dbReference type="InterPro" id="IPR005467">
    <property type="entry name" value="His_kinase_dom"/>
</dbReference>
<evidence type="ECO:0000313" key="11">
    <source>
        <dbReference type="EMBL" id="TGE39451.1"/>
    </source>
</evidence>
<comment type="catalytic activity">
    <reaction evidence="1">
        <text>ATP + protein L-histidine = ADP + protein N-phospho-L-histidine.</text>
        <dbReference type="EC" id="2.7.13.3"/>
    </reaction>
</comment>
<dbReference type="PRINTS" id="PR00344">
    <property type="entry name" value="BCTRLSENSOR"/>
</dbReference>
<dbReference type="InterPro" id="IPR004358">
    <property type="entry name" value="Sig_transdc_His_kin-like_C"/>
</dbReference>
<feature type="domain" description="Histidine kinase" evidence="10">
    <location>
        <begin position="209"/>
        <end position="426"/>
    </location>
</feature>
<dbReference type="InterPro" id="IPR003661">
    <property type="entry name" value="HisK_dim/P_dom"/>
</dbReference>
<dbReference type="PANTHER" id="PTHR45453:SF1">
    <property type="entry name" value="PHOSPHATE REGULON SENSOR PROTEIN PHOR"/>
    <property type="match status" value="1"/>
</dbReference>
<dbReference type="EMBL" id="SPQQ01000001">
    <property type="protein sequence ID" value="TGE39451.1"/>
    <property type="molecule type" value="Genomic_DNA"/>
</dbReference>
<dbReference type="CDD" id="cd00082">
    <property type="entry name" value="HisKA"/>
    <property type="match status" value="1"/>
</dbReference>
<dbReference type="GO" id="GO:0004721">
    <property type="term" value="F:phosphoprotein phosphatase activity"/>
    <property type="evidence" value="ECO:0007669"/>
    <property type="project" value="TreeGrafter"/>
</dbReference>
<dbReference type="Pfam" id="PF00512">
    <property type="entry name" value="HisKA"/>
    <property type="match status" value="1"/>
</dbReference>
<feature type="transmembrane region" description="Helical" evidence="9">
    <location>
        <begin position="166"/>
        <end position="189"/>
    </location>
</feature>
<evidence type="ECO:0000256" key="1">
    <source>
        <dbReference type="ARBA" id="ARBA00000085"/>
    </source>
</evidence>
<dbReference type="Pfam" id="PF02518">
    <property type="entry name" value="HATPase_c"/>
    <property type="match status" value="1"/>
</dbReference>
<keyword evidence="4" id="KW-0597">Phosphoprotein</keyword>
<comment type="caution">
    <text evidence="11">The sequence shown here is derived from an EMBL/GenBank/DDBJ whole genome shotgun (WGS) entry which is preliminary data.</text>
</comment>
<keyword evidence="12" id="KW-1185">Reference proteome</keyword>
<dbReference type="SUPFAM" id="SSF47384">
    <property type="entry name" value="Homodimeric domain of signal transducing histidine kinase"/>
    <property type="match status" value="1"/>
</dbReference>
<dbReference type="GO" id="GO:0000155">
    <property type="term" value="F:phosphorelay sensor kinase activity"/>
    <property type="evidence" value="ECO:0007669"/>
    <property type="project" value="InterPro"/>
</dbReference>
<dbReference type="SMART" id="SM00387">
    <property type="entry name" value="HATPase_c"/>
    <property type="match status" value="1"/>
</dbReference>
<evidence type="ECO:0000256" key="2">
    <source>
        <dbReference type="ARBA" id="ARBA00004370"/>
    </source>
</evidence>
<feature type="transmembrane region" description="Helical" evidence="9">
    <location>
        <begin position="12"/>
        <end position="33"/>
    </location>
</feature>
<dbReference type="GO" id="GO:0016036">
    <property type="term" value="P:cellular response to phosphate starvation"/>
    <property type="evidence" value="ECO:0007669"/>
    <property type="project" value="TreeGrafter"/>
</dbReference>
<evidence type="ECO:0000256" key="7">
    <source>
        <dbReference type="ARBA" id="ARBA00023012"/>
    </source>
</evidence>
<dbReference type="EC" id="2.7.13.3" evidence="3"/>
<dbReference type="PROSITE" id="PS50109">
    <property type="entry name" value="HIS_KIN"/>
    <property type="match status" value="1"/>
</dbReference>
<dbReference type="FunFam" id="3.30.565.10:FF:000006">
    <property type="entry name" value="Sensor histidine kinase WalK"/>
    <property type="match status" value="1"/>
</dbReference>
<dbReference type="Proteomes" id="UP000298460">
    <property type="component" value="Unassembled WGS sequence"/>
</dbReference>
<accession>A0A4Z0R8E0</accession>
<keyword evidence="6" id="KW-0418">Kinase</keyword>
<dbReference type="GO" id="GO:0005886">
    <property type="term" value="C:plasma membrane"/>
    <property type="evidence" value="ECO:0007669"/>
    <property type="project" value="TreeGrafter"/>
</dbReference>
<proteinExistence type="predicted"/>
<dbReference type="AlphaFoldDB" id="A0A4Z0R8E0"/>
<dbReference type="PANTHER" id="PTHR45453">
    <property type="entry name" value="PHOSPHATE REGULON SENSOR PROTEIN PHOR"/>
    <property type="match status" value="1"/>
</dbReference>
<dbReference type="SUPFAM" id="SSF55874">
    <property type="entry name" value="ATPase domain of HSP90 chaperone/DNA topoisomerase II/histidine kinase"/>
    <property type="match status" value="1"/>
</dbReference>
<keyword evidence="9" id="KW-0812">Transmembrane</keyword>
<dbReference type="SMART" id="SM00388">
    <property type="entry name" value="HisKA"/>
    <property type="match status" value="1"/>
</dbReference>
<evidence type="ECO:0000259" key="10">
    <source>
        <dbReference type="PROSITE" id="PS50109"/>
    </source>
</evidence>
<keyword evidence="7" id="KW-0902">Two-component regulatory system</keyword>
<dbReference type="FunFam" id="1.10.287.130:FF:000001">
    <property type="entry name" value="Two-component sensor histidine kinase"/>
    <property type="match status" value="1"/>
</dbReference>
<dbReference type="InterPro" id="IPR003594">
    <property type="entry name" value="HATPase_dom"/>
</dbReference>
<dbReference type="Gene3D" id="3.30.565.10">
    <property type="entry name" value="Histidine kinase-like ATPase, C-terminal domain"/>
    <property type="match status" value="1"/>
</dbReference>
<evidence type="ECO:0000256" key="4">
    <source>
        <dbReference type="ARBA" id="ARBA00022553"/>
    </source>
</evidence>
<evidence type="ECO:0000256" key="8">
    <source>
        <dbReference type="ARBA" id="ARBA00023136"/>
    </source>
</evidence>
<evidence type="ECO:0000313" key="12">
    <source>
        <dbReference type="Proteomes" id="UP000298460"/>
    </source>
</evidence>
<protein>
    <recommendedName>
        <fullName evidence="3">histidine kinase</fullName>
        <ecNumber evidence="3">2.7.13.3</ecNumber>
    </recommendedName>
</protein>
<name>A0A4Z0R8E0_9FIRM</name>
<dbReference type="InterPro" id="IPR036097">
    <property type="entry name" value="HisK_dim/P_sf"/>
</dbReference>
<organism evidence="11 12">
    <name type="scientific">Desulfosporosinus fructosivorans</name>
    <dbReference type="NCBI Taxonomy" id="2018669"/>
    <lineage>
        <taxon>Bacteria</taxon>
        <taxon>Bacillati</taxon>
        <taxon>Bacillota</taxon>
        <taxon>Clostridia</taxon>
        <taxon>Eubacteriales</taxon>
        <taxon>Desulfitobacteriaceae</taxon>
        <taxon>Desulfosporosinus</taxon>
    </lineage>
</organism>
<keyword evidence="9" id="KW-1133">Transmembrane helix</keyword>
<keyword evidence="5" id="KW-0808">Transferase</keyword>
<evidence type="ECO:0000256" key="9">
    <source>
        <dbReference type="SAM" id="Phobius"/>
    </source>
</evidence>
<dbReference type="InterPro" id="IPR050351">
    <property type="entry name" value="BphY/WalK/GraS-like"/>
</dbReference>
<reference evidence="11 12" key="1">
    <citation type="submission" date="2019-03" db="EMBL/GenBank/DDBJ databases">
        <title>Draft Genome Sequence of Desulfosporosinus fructosivorans Strain 63.6F, Isolated from Marine Sediment in the Baltic Sea.</title>
        <authorList>
            <person name="Hausmann B."/>
            <person name="Vandieken V."/>
            <person name="Pjevac P."/>
            <person name="Schreck K."/>
            <person name="Herbold C.W."/>
            <person name="Loy A."/>
        </authorList>
    </citation>
    <scope>NUCLEOTIDE SEQUENCE [LARGE SCALE GENOMIC DNA]</scope>
    <source>
        <strain evidence="11 12">63.6F</strain>
    </source>
</reference>
<dbReference type="RefSeq" id="WP_135544391.1">
    <property type="nucleotide sequence ID" value="NZ_SPQQ01000001.1"/>
</dbReference>
<sequence length="454" mass="52027">MFRELRNMRMRLNFYYTLMLVLFISLFISIAYFNVHYTNKITTDRDLKVKAALVRDLNILPEFDDRPPKKGNIPAGEEYIDPLFKYILRDENIDITQSTIQNQALFQESQEFALQTWLDQEERWDIISLQGIDYRIFSTPFHDNEENGVVQTYCNLSMLNKFISKFTNLLIATGVASILVAALLGWWLAGRAMMPVRHAWQRQREFIADVSHELRTPLTVVQSNLDVALADKDGSIKDNIDWLQNAYSETENMGKLINNLLFIARIDAREIQFKHDEFNLSNLLTQLVSRFKPLFRSKNLIFTSSIAPMVIMYSDEVLVRQMVSIFLDNAFKYTPAGGTVSLKMFIIQNAIEISVTDSGIGIDNSEKEKIFRRFYRVDKARSRKQGGTGLGLAIAAWIASEHRGQIQVFSKLGEGSAFKVHFPNPTTANDPKTGNKINRIHGRMGEISSAIKKN</sequence>
<dbReference type="Gene3D" id="1.10.287.130">
    <property type="match status" value="1"/>
</dbReference>
<comment type="subcellular location">
    <subcellularLocation>
        <location evidence="2">Membrane</location>
    </subcellularLocation>
</comment>
<gene>
    <name evidence="11" type="ORF">E4K67_00070</name>
</gene>
<evidence type="ECO:0000256" key="6">
    <source>
        <dbReference type="ARBA" id="ARBA00022777"/>
    </source>
</evidence>
<evidence type="ECO:0000256" key="3">
    <source>
        <dbReference type="ARBA" id="ARBA00012438"/>
    </source>
</evidence>